<dbReference type="PROSITE" id="PS51450">
    <property type="entry name" value="LRR"/>
    <property type="match status" value="1"/>
</dbReference>
<dbReference type="Proteomes" id="UP001153678">
    <property type="component" value="Unassembled WGS sequence"/>
</dbReference>
<dbReference type="InterPro" id="IPR032675">
    <property type="entry name" value="LRR_dom_sf"/>
</dbReference>
<evidence type="ECO:0000313" key="2">
    <source>
        <dbReference type="Proteomes" id="UP001153678"/>
    </source>
</evidence>
<proteinExistence type="predicted"/>
<dbReference type="Gene3D" id="3.80.10.10">
    <property type="entry name" value="Ribonuclease Inhibitor"/>
    <property type="match status" value="1"/>
</dbReference>
<organism evidence="1 2">
    <name type="scientific">Funneliformis geosporum</name>
    <dbReference type="NCBI Taxonomy" id="1117311"/>
    <lineage>
        <taxon>Eukaryota</taxon>
        <taxon>Fungi</taxon>
        <taxon>Fungi incertae sedis</taxon>
        <taxon>Mucoromycota</taxon>
        <taxon>Glomeromycotina</taxon>
        <taxon>Glomeromycetes</taxon>
        <taxon>Glomerales</taxon>
        <taxon>Glomeraceae</taxon>
        <taxon>Funneliformis</taxon>
    </lineage>
</organism>
<reference evidence="1" key="1">
    <citation type="submission" date="2022-08" db="EMBL/GenBank/DDBJ databases">
        <authorList>
            <person name="Kallberg Y."/>
            <person name="Tangrot J."/>
            <person name="Rosling A."/>
        </authorList>
    </citation>
    <scope>NUCLEOTIDE SEQUENCE</scope>
    <source>
        <strain evidence="1">Wild A</strain>
    </source>
</reference>
<dbReference type="SUPFAM" id="SSF52058">
    <property type="entry name" value="L domain-like"/>
    <property type="match status" value="1"/>
</dbReference>
<feature type="non-terminal residue" evidence="1">
    <location>
        <position position="236"/>
    </location>
</feature>
<keyword evidence="2" id="KW-1185">Reference proteome</keyword>
<evidence type="ECO:0000313" key="1">
    <source>
        <dbReference type="EMBL" id="CAI2193742.1"/>
    </source>
</evidence>
<dbReference type="OrthoDB" id="2442369at2759"/>
<protein>
    <submittedName>
        <fullName evidence="1">2736_t:CDS:1</fullName>
    </submittedName>
</protein>
<gene>
    <name evidence="1" type="ORF">FWILDA_LOCUS16228</name>
</gene>
<dbReference type="EMBL" id="CAMKVN010009987">
    <property type="protein sequence ID" value="CAI2193742.1"/>
    <property type="molecule type" value="Genomic_DNA"/>
</dbReference>
<comment type="caution">
    <text evidence="1">The sequence shown here is derived from an EMBL/GenBank/DDBJ whole genome shotgun (WGS) entry which is preliminary data.</text>
</comment>
<dbReference type="AlphaFoldDB" id="A0A9W4T7Z9"/>
<sequence length="236" mass="27186">NSLQDLTDAETYQKIKAKVVLEFLGDDQVEGDDTSIPFIENQTEKYQKTWQEAIDFICSIYEHRLIFRVITDEPMKFKYIDKNLTDKSLKIINLLANGEKFSKHFFEDYAEDGQIAVEGKLTGDLAIQDYPNLAEINLVNHELTSLTITNCPNLKEINLRHNQLTKLEINDHNKIEQIIAAQDYEELKIEKEELLGVIKNLKEGGEEGKLMLTEAIESSDQVEEAIQNHLQKTEQE</sequence>
<dbReference type="InterPro" id="IPR001611">
    <property type="entry name" value="Leu-rich_rpt"/>
</dbReference>
<accession>A0A9W4T7Z9</accession>
<name>A0A9W4T7Z9_9GLOM</name>